<dbReference type="Pfam" id="PF07714">
    <property type="entry name" value="PK_Tyr_Ser-Thr"/>
    <property type="match status" value="1"/>
</dbReference>
<dbReference type="SMART" id="SM00367">
    <property type="entry name" value="LRR_CC"/>
    <property type="match status" value="3"/>
</dbReference>
<dbReference type="InterPro" id="IPR001245">
    <property type="entry name" value="Ser-Thr/Tyr_kinase_cat_dom"/>
</dbReference>
<organism evidence="6 7">
    <name type="scientific">Naegleria lovaniensis</name>
    <name type="common">Amoeba</name>
    <dbReference type="NCBI Taxonomy" id="51637"/>
    <lineage>
        <taxon>Eukaryota</taxon>
        <taxon>Discoba</taxon>
        <taxon>Heterolobosea</taxon>
        <taxon>Tetramitia</taxon>
        <taxon>Eutetramitia</taxon>
        <taxon>Vahlkampfiidae</taxon>
        <taxon>Naegleria</taxon>
    </lineage>
</organism>
<dbReference type="SUPFAM" id="SSF56112">
    <property type="entry name" value="Protein kinase-like (PK-like)"/>
    <property type="match status" value="2"/>
</dbReference>
<dbReference type="Proteomes" id="UP000816034">
    <property type="component" value="Unassembled WGS sequence"/>
</dbReference>
<dbReference type="InterPro" id="IPR032675">
    <property type="entry name" value="LRR_dom_sf"/>
</dbReference>
<feature type="compositionally biased region" description="Polar residues" evidence="4">
    <location>
        <begin position="740"/>
        <end position="749"/>
    </location>
</feature>
<dbReference type="RefSeq" id="XP_044543124.1">
    <property type="nucleotide sequence ID" value="XM_044687290.1"/>
</dbReference>
<protein>
    <recommendedName>
        <fullName evidence="5">Protein kinase domain-containing protein</fullName>
    </recommendedName>
</protein>
<dbReference type="Pfam" id="PF13516">
    <property type="entry name" value="LRR_6"/>
    <property type="match status" value="2"/>
</dbReference>
<dbReference type="Pfam" id="PF00069">
    <property type="entry name" value="Pkinase"/>
    <property type="match status" value="1"/>
</dbReference>
<evidence type="ECO:0000256" key="2">
    <source>
        <dbReference type="ARBA" id="ARBA00022737"/>
    </source>
</evidence>
<keyword evidence="3" id="KW-0175">Coiled coil</keyword>
<dbReference type="GO" id="GO:0005737">
    <property type="term" value="C:cytoplasm"/>
    <property type="evidence" value="ECO:0007669"/>
    <property type="project" value="TreeGrafter"/>
</dbReference>
<evidence type="ECO:0000256" key="4">
    <source>
        <dbReference type="SAM" id="MobiDB-lite"/>
    </source>
</evidence>
<dbReference type="Gene3D" id="3.80.10.10">
    <property type="entry name" value="Ribonuclease Inhibitor"/>
    <property type="match status" value="3"/>
</dbReference>
<dbReference type="InterPro" id="IPR053235">
    <property type="entry name" value="Ser_Thr_kinase"/>
</dbReference>
<dbReference type="InterPro" id="IPR011009">
    <property type="entry name" value="Kinase-like_dom_sf"/>
</dbReference>
<feature type="compositionally biased region" description="Low complexity" evidence="4">
    <location>
        <begin position="364"/>
        <end position="376"/>
    </location>
</feature>
<feature type="region of interest" description="Disordered" evidence="4">
    <location>
        <begin position="364"/>
        <end position="388"/>
    </location>
</feature>
<evidence type="ECO:0000259" key="5">
    <source>
        <dbReference type="PROSITE" id="PS50011"/>
    </source>
</evidence>
<dbReference type="PROSITE" id="PS00108">
    <property type="entry name" value="PROTEIN_KINASE_ST"/>
    <property type="match status" value="1"/>
</dbReference>
<dbReference type="EMBL" id="PYSW02000049">
    <property type="protein sequence ID" value="KAG2373950.1"/>
    <property type="molecule type" value="Genomic_DNA"/>
</dbReference>
<keyword evidence="2" id="KW-0677">Repeat</keyword>
<reference evidence="6 7" key="1">
    <citation type="journal article" date="2018" name="BMC Genomics">
        <title>The genome of Naegleria lovaniensis, the basis for a comparative approach to unravel pathogenicity factors of the human pathogenic amoeba N. fowleri.</title>
        <authorList>
            <person name="Liechti N."/>
            <person name="Schurch N."/>
            <person name="Bruggmann R."/>
            <person name="Wittwer M."/>
        </authorList>
    </citation>
    <scope>NUCLEOTIDE SEQUENCE [LARGE SCALE GENOMIC DNA]</scope>
    <source>
        <strain evidence="6 7">ATCC 30569</strain>
    </source>
</reference>
<dbReference type="PROSITE" id="PS50011">
    <property type="entry name" value="PROTEIN_KINASE_DOM"/>
    <property type="match status" value="1"/>
</dbReference>
<evidence type="ECO:0000313" key="7">
    <source>
        <dbReference type="Proteomes" id="UP000816034"/>
    </source>
</evidence>
<name>A0AA88G9L4_NAELO</name>
<dbReference type="Gene3D" id="1.10.510.10">
    <property type="entry name" value="Transferase(Phosphotransferase) domain 1"/>
    <property type="match status" value="2"/>
</dbReference>
<feature type="region of interest" description="Disordered" evidence="4">
    <location>
        <begin position="740"/>
        <end position="764"/>
    </location>
</feature>
<feature type="coiled-coil region" evidence="3">
    <location>
        <begin position="692"/>
        <end position="726"/>
    </location>
</feature>
<dbReference type="SMART" id="SM00220">
    <property type="entry name" value="S_TKc"/>
    <property type="match status" value="1"/>
</dbReference>
<accession>A0AA88G9L4</accession>
<evidence type="ECO:0000256" key="1">
    <source>
        <dbReference type="ARBA" id="ARBA00022614"/>
    </source>
</evidence>
<dbReference type="GO" id="GO:0004674">
    <property type="term" value="F:protein serine/threonine kinase activity"/>
    <property type="evidence" value="ECO:0007669"/>
    <property type="project" value="TreeGrafter"/>
</dbReference>
<dbReference type="AlphaFoldDB" id="A0AA88G9L4"/>
<dbReference type="InterPro" id="IPR001611">
    <property type="entry name" value="Leu-rich_rpt"/>
</dbReference>
<evidence type="ECO:0000313" key="6">
    <source>
        <dbReference type="EMBL" id="KAG2373950.1"/>
    </source>
</evidence>
<keyword evidence="1" id="KW-0433">Leucine-rich repeat</keyword>
<proteinExistence type="predicted"/>
<evidence type="ECO:0000256" key="3">
    <source>
        <dbReference type="SAM" id="Coils"/>
    </source>
</evidence>
<dbReference type="PANTHER" id="PTHR24361">
    <property type="entry name" value="MITOGEN-ACTIVATED KINASE KINASE KINASE"/>
    <property type="match status" value="1"/>
</dbReference>
<comment type="caution">
    <text evidence="6">The sequence shown here is derived from an EMBL/GenBank/DDBJ whole genome shotgun (WGS) entry which is preliminary data.</text>
</comment>
<dbReference type="GO" id="GO:0005524">
    <property type="term" value="F:ATP binding"/>
    <property type="evidence" value="ECO:0007669"/>
    <property type="project" value="InterPro"/>
</dbReference>
<keyword evidence="7" id="KW-1185">Reference proteome</keyword>
<dbReference type="SUPFAM" id="SSF52047">
    <property type="entry name" value="RNI-like"/>
    <property type="match status" value="1"/>
</dbReference>
<dbReference type="InterPro" id="IPR006553">
    <property type="entry name" value="Leu-rich_rpt_Cys-con_subtyp"/>
</dbReference>
<dbReference type="InterPro" id="IPR008271">
    <property type="entry name" value="Ser/Thr_kinase_AS"/>
</dbReference>
<feature type="domain" description="Protein kinase" evidence="5">
    <location>
        <begin position="314"/>
        <end position="677"/>
    </location>
</feature>
<gene>
    <name evidence="6" type="ORF">C9374_011615</name>
</gene>
<sequence>MFGFGLYNDQLPNISVLQTLVQSQNFSNLKEFHLEFTCFHQDIVKVIAESPVLKLSGNLTVLSLGRLIIGLEDAHYFSQSEAFRNVKTLQLKECYLDSPRYQLSQGLSIQHYYSISKRNECIGGMGLIALEKNGLFSKNLTSLTISSSNLFAADLKQVIYFEQLKTLNLYRNTNIGSIGAQYLATSCENLKTLTCLNLSWCEIGDEGFMYLIRCPYWNHLEKLSISRNTIREPQTFQALGEDGVLLQQHLSSLDLTCNDIENDGVIALAQSCEKFQNLKHLYLSATSLNEPAAKSVLNGEKFSKLKTFSLHASYTRVKLLGSGGQGSVTLVKIQKQKKRSRAFSSFSTTTTTTTNTNINTAAATTTSTTTSTNTTSHRSSEEIYSQTTATATTTTTTFENDSQPQQQPREEEQIITIEKYRALKRIFCIGLDQLNLALREAQSVLQIGSHRNIVKCYNFFIERSEHVTNRGLEHVTTIENECVCIMYEYCEKGSLADVIRSKRTSNKIIPWNTVLDFFKQILCGIQFIHQNNICHRDMKPANVFLSSSTLDHTWVLKIGDFGFAKAVTETSQSMDTVLGTQAFVAPEIRQFHPYTTAVDIWGIGCILLEMLLPKTFDYSYEWAFNSGKTIVDLIKKRYPEEEIIDLIHFIMKMNPNERPNATQVSSYILKHIEHEEIHEQEMMTALQTLARNKNQEKEILILKTQIQSLQGQIHELQHIVEQQEEEIFYFNHPELIPTRSSSLVNAPSGSTTSSSSSSNSISTNPPTITDTFLKNIFNPTNKSSMYENSYNLKIIPFKDFKIDPSIPPVTGSLFMITFGIVKTREINNGEETKVALKTLLTRYKTDLDQIVKTLGLEFNSKISHPAIERIYGLTKNGKEYCIIGEPCIGGNLRQVLLNRNIGITFSMKVDYCYHISSALLYLYEQNRAIGALSLYHIALNEQLTLPKITTWHTSFELTPNDKRVGVIKSLKQLAGICWCILIRENTESIRNFFKSHDQFCPDIPQVIQKYLSPPVPTPQQELWIYEYIEIVNTCFSLSASLGKMNKEDASDHELLNGTFRKIVFRWGKLRDAISSNSSSSNNNNNNNNNSK</sequence>
<dbReference type="InterPro" id="IPR000719">
    <property type="entry name" value="Prot_kinase_dom"/>
</dbReference>
<dbReference type="PANTHER" id="PTHR24361:SF613">
    <property type="entry name" value="NUCLEAR RECEPTOR-BINDING PROTEIN-RELATED"/>
    <property type="match status" value="1"/>
</dbReference>
<dbReference type="GeneID" id="68104069"/>
<feature type="compositionally biased region" description="Low complexity" evidence="4">
    <location>
        <begin position="750"/>
        <end position="764"/>
    </location>
</feature>